<protein>
    <submittedName>
        <fullName evidence="2">Predicted protein</fullName>
    </submittedName>
</protein>
<reference evidence="3" key="1">
    <citation type="journal article" date="2011" name="Nat. Commun.">
        <title>Effector diversification within compartments of the Leptosphaeria maculans genome affected by Repeat-Induced Point mutations.</title>
        <authorList>
            <person name="Rouxel T."/>
            <person name="Grandaubert J."/>
            <person name="Hane J.K."/>
            <person name="Hoede C."/>
            <person name="van de Wouw A.P."/>
            <person name="Couloux A."/>
            <person name="Dominguez V."/>
            <person name="Anthouard V."/>
            <person name="Bally P."/>
            <person name="Bourras S."/>
            <person name="Cozijnsen A.J."/>
            <person name="Ciuffetti L.M."/>
            <person name="Degrave A."/>
            <person name="Dilmaghani A."/>
            <person name="Duret L."/>
            <person name="Fudal I."/>
            <person name="Goodwin S.B."/>
            <person name="Gout L."/>
            <person name="Glaser N."/>
            <person name="Linglin J."/>
            <person name="Kema G.H.J."/>
            <person name="Lapalu N."/>
            <person name="Lawrence C.B."/>
            <person name="May K."/>
            <person name="Meyer M."/>
            <person name="Ollivier B."/>
            <person name="Poulain J."/>
            <person name="Schoch C.L."/>
            <person name="Simon A."/>
            <person name="Spatafora J.W."/>
            <person name="Stachowiak A."/>
            <person name="Turgeon B.G."/>
            <person name="Tyler B.M."/>
            <person name="Vincent D."/>
            <person name="Weissenbach J."/>
            <person name="Amselem J."/>
            <person name="Quesneville H."/>
            <person name="Oliver R.P."/>
            <person name="Wincker P."/>
            <person name="Balesdent M.-H."/>
            <person name="Howlett B.J."/>
        </authorList>
    </citation>
    <scope>NUCLEOTIDE SEQUENCE [LARGE SCALE GENOMIC DNA]</scope>
    <source>
        <strain evidence="3">JN3 / isolate v23.1.3 / race Av1-4-5-6-7-8</strain>
    </source>
</reference>
<evidence type="ECO:0000256" key="1">
    <source>
        <dbReference type="SAM" id="MobiDB-lite"/>
    </source>
</evidence>
<feature type="compositionally biased region" description="Polar residues" evidence="1">
    <location>
        <begin position="94"/>
        <end position="108"/>
    </location>
</feature>
<gene>
    <name evidence="2" type="ORF">LEMA_P014330.1</name>
</gene>
<dbReference type="EMBL" id="FP929138">
    <property type="protein sequence ID" value="CBY00303.1"/>
    <property type="molecule type" value="Genomic_DNA"/>
</dbReference>
<proteinExistence type="predicted"/>
<keyword evidence="3" id="KW-1185">Reference proteome</keyword>
<sequence>MTPGDLGPLTEDYGQLYLPSQLPCGVNAVSVLGDSNITSGVTLVHATKSLPMHYGYHQHSTSNTNDVLAPPLMQHDSTPVTQPRLFLPLPPTVVPSSMETRGENTQAAQKRRSRRVSQIPESSPD</sequence>
<name>E5A9G2_LEPMJ</name>
<feature type="region of interest" description="Disordered" evidence="1">
    <location>
        <begin position="56"/>
        <end position="125"/>
    </location>
</feature>
<dbReference type="InParanoid" id="E5A9G2"/>
<organism evidence="3">
    <name type="scientific">Leptosphaeria maculans (strain JN3 / isolate v23.1.3 / race Av1-4-5-6-7-8)</name>
    <name type="common">Blackleg fungus</name>
    <name type="synonym">Phoma lingam</name>
    <dbReference type="NCBI Taxonomy" id="985895"/>
    <lineage>
        <taxon>Eukaryota</taxon>
        <taxon>Fungi</taxon>
        <taxon>Dikarya</taxon>
        <taxon>Ascomycota</taxon>
        <taxon>Pezizomycotina</taxon>
        <taxon>Dothideomycetes</taxon>
        <taxon>Pleosporomycetidae</taxon>
        <taxon>Pleosporales</taxon>
        <taxon>Pleosporineae</taxon>
        <taxon>Leptosphaeriaceae</taxon>
        <taxon>Plenodomus</taxon>
        <taxon>Plenodomus lingam/Leptosphaeria maculans species complex</taxon>
    </lineage>
</organism>
<dbReference type="Proteomes" id="UP000002668">
    <property type="component" value="Genome"/>
</dbReference>
<dbReference type="VEuPathDB" id="FungiDB:LEMA_P014330.1"/>
<dbReference type="HOGENOM" id="CLU_1993024_0_0_1"/>
<dbReference type="AlphaFoldDB" id="E5A9G2"/>
<evidence type="ECO:0000313" key="2">
    <source>
        <dbReference type="EMBL" id="CBY00303.1"/>
    </source>
</evidence>
<evidence type="ECO:0000313" key="3">
    <source>
        <dbReference type="Proteomes" id="UP000002668"/>
    </source>
</evidence>
<accession>E5A9G2</accession>